<feature type="region of interest" description="Disordered" evidence="1">
    <location>
        <begin position="26"/>
        <end position="58"/>
    </location>
</feature>
<dbReference type="RefSeq" id="WP_070196683.1">
    <property type="nucleotide sequence ID" value="NZ_LJGU01000121.1"/>
</dbReference>
<reference evidence="2 3" key="1">
    <citation type="journal article" date="2016" name="Front. Microbiol.">
        <title>Comparative Genomics Analysis of Streptomyces Species Reveals Their Adaptation to the Marine Environment and Their Diversity at the Genomic Level.</title>
        <authorList>
            <person name="Tian X."/>
            <person name="Zhang Z."/>
            <person name="Yang T."/>
            <person name="Chen M."/>
            <person name="Li J."/>
            <person name="Chen F."/>
            <person name="Yang J."/>
            <person name="Li W."/>
            <person name="Zhang B."/>
            <person name="Zhang Z."/>
            <person name="Wu J."/>
            <person name="Zhang C."/>
            <person name="Long L."/>
            <person name="Xiao J."/>
        </authorList>
    </citation>
    <scope>NUCLEOTIDE SEQUENCE [LARGE SCALE GENOMIC DNA]</scope>
    <source>
        <strain evidence="2 3">SCSIO 02100</strain>
    </source>
</reference>
<keyword evidence="3" id="KW-1185">Reference proteome</keyword>
<protein>
    <submittedName>
        <fullName evidence="2">Uncharacterized protein</fullName>
    </submittedName>
</protein>
<sequence length="162" mass="16472">MRGVLRLCGAVGAGTLATVLFSGRGAGGGHGERADDASSAPERSGTDSGAVSREELQGDWIHPAADPREAMTLAFDGQEVRTIPVADGPACTGGMTGDTSFTLKCRRGGTDYGSGRAESLAGDILEVTWRSGRTTTFTKVVAPPSPPRTAAADTPVPDLSPG</sequence>
<dbReference type="Proteomes" id="UP000176101">
    <property type="component" value="Unassembled WGS sequence"/>
</dbReference>
<accession>A0A1E7KHJ7</accession>
<evidence type="ECO:0000313" key="3">
    <source>
        <dbReference type="Proteomes" id="UP000176101"/>
    </source>
</evidence>
<dbReference type="OrthoDB" id="3483234at2"/>
<proteinExistence type="predicted"/>
<evidence type="ECO:0000256" key="1">
    <source>
        <dbReference type="SAM" id="MobiDB-lite"/>
    </source>
</evidence>
<comment type="caution">
    <text evidence="2">The sequence shown here is derived from an EMBL/GenBank/DDBJ whole genome shotgun (WGS) entry which is preliminary data.</text>
</comment>
<organism evidence="2 3">
    <name type="scientific">Streptomyces oceani</name>
    <dbReference type="NCBI Taxonomy" id="1075402"/>
    <lineage>
        <taxon>Bacteria</taxon>
        <taxon>Bacillati</taxon>
        <taxon>Actinomycetota</taxon>
        <taxon>Actinomycetes</taxon>
        <taxon>Kitasatosporales</taxon>
        <taxon>Streptomycetaceae</taxon>
        <taxon>Streptomyces</taxon>
    </lineage>
</organism>
<evidence type="ECO:0000313" key="2">
    <source>
        <dbReference type="EMBL" id="OEV03314.1"/>
    </source>
</evidence>
<dbReference type="AlphaFoldDB" id="A0A1E7KHJ7"/>
<dbReference type="EMBL" id="LJGU01000121">
    <property type="protein sequence ID" value="OEV03314.1"/>
    <property type="molecule type" value="Genomic_DNA"/>
</dbReference>
<feature type="region of interest" description="Disordered" evidence="1">
    <location>
        <begin position="138"/>
        <end position="162"/>
    </location>
</feature>
<name>A0A1E7KHJ7_9ACTN</name>
<gene>
    <name evidence="2" type="ORF">AN216_12270</name>
</gene>